<dbReference type="AlphaFoldDB" id="A0A6A6TGN7"/>
<evidence type="ECO:0000313" key="2">
    <source>
        <dbReference type="EMBL" id="KAF2658501.1"/>
    </source>
</evidence>
<dbReference type="EMBL" id="MU004314">
    <property type="protein sequence ID" value="KAF2658501.1"/>
    <property type="molecule type" value="Genomic_DNA"/>
</dbReference>
<organism evidence="2 3">
    <name type="scientific">Lophiostoma macrostomum CBS 122681</name>
    <dbReference type="NCBI Taxonomy" id="1314788"/>
    <lineage>
        <taxon>Eukaryota</taxon>
        <taxon>Fungi</taxon>
        <taxon>Dikarya</taxon>
        <taxon>Ascomycota</taxon>
        <taxon>Pezizomycotina</taxon>
        <taxon>Dothideomycetes</taxon>
        <taxon>Pleosporomycetidae</taxon>
        <taxon>Pleosporales</taxon>
        <taxon>Lophiostomataceae</taxon>
        <taxon>Lophiostoma</taxon>
    </lineage>
</organism>
<protein>
    <submittedName>
        <fullName evidence="2">Carbohydrate-binding module family 18 protein</fullName>
    </submittedName>
</protein>
<name>A0A6A6TGN7_9PLEO</name>
<feature type="non-terminal residue" evidence="2">
    <location>
        <position position="50"/>
    </location>
</feature>
<dbReference type="GO" id="GO:0008061">
    <property type="term" value="F:chitin binding"/>
    <property type="evidence" value="ECO:0007669"/>
    <property type="project" value="UniProtKB-KW"/>
</dbReference>
<evidence type="ECO:0000313" key="3">
    <source>
        <dbReference type="Proteomes" id="UP000799324"/>
    </source>
</evidence>
<dbReference type="SUPFAM" id="SSF57016">
    <property type="entry name" value="Plant lectins/antimicrobial peptides"/>
    <property type="match status" value="1"/>
</dbReference>
<sequence length="50" mass="5194">MAISPNGLCGPTFMYTCQDSMFGQCCSRVGRCGNDAVSCGAGCRSQYGVC</sequence>
<keyword evidence="1" id="KW-0147">Chitin-binding</keyword>
<dbReference type="InterPro" id="IPR036861">
    <property type="entry name" value="Endochitinase-like_sf"/>
</dbReference>
<keyword evidence="3" id="KW-1185">Reference proteome</keyword>
<proteinExistence type="predicted"/>
<dbReference type="Proteomes" id="UP000799324">
    <property type="component" value="Unassembled WGS sequence"/>
</dbReference>
<reference evidence="2" key="1">
    <citation type="journal article" date="2020" name="Stud. Mycol.">
        <title>101 Dothideomycetes genomes: a test case for predicting lifestyles and emergence of pathogens.</title>
        <authorList>
            <person name="Haridas S."/>
            <person name="Albert R."/>
            <person name="Binder M."/>
            <person name="Bloem J."/>
            <person name="Labutti K."/>
            <person name="Salamov A."/>
            <person name="Andreopoulos B."/>
            <person name="Baker S."/>
            <person name="Barry K."/>
            <person name="Bills G."/>
            <person name="Bluhm B."/>
            <person name="Cannon C."/>
            <person name="Castanera R."/>
            <person name="Culley D."/>
            <person name="Daum C."/>
            <person name="Ezra D."/>
            <person name="Gonzalez J."/>
            <person name="Henrissat B."/>
            <person name="Kuo A."/>
            <person name="Liang C."/>
            <person name="Lipzen A."/>
            <person name="Lutzoni F."/>
            <person name="Magnuson J."/>
            <person name="Mondo S."/>
            <person name="Nolan M."/>
            <person name="Ohm R."/>
            <person name="Pangilinan J."/>
            <person name="Park H.-J."/>
            <person name="Ramirez L."/>
            <person name="Alfaro M."/>
            <person name="Sun H."/>
            <person name="Tritt A."/>
            <person name="Yoshinaga Y."/>
            <person name="Zwiers L.-H."/>
            <person name="Turgeon B."/>
            <person name="Goodwin S."/>
            <person name="Spatafora J."/>
            <person name="Crous P."/>
            <person name="Grigoriev I."/>
        </authorList>
    </citation>
    <scope>NUCLEOTIDE SEQUENCE</scope>
    <source>
        <strain evidence="2">CBS 122681</strain>
    </source>
</reference>
<evidence type="ECO:0000256" key="1">
    <source>
        <dbReference type="ARBA" id="ARBA00022669"/>
    </source>
</evidence>
<gene>
    <name evidence="2" type="ORF">K491DRAFT_592841</name>
</gene>
<dbReference type="OrthoDB" id="5985073at2759"/>
<accession>A0A6A6TGN7</accession>
<dbReference type="Gene3D" id="3.30.60.10">
    <property type="entry name" value="Endochitinase-like"/>
    <property type="match status" value="1"/>
</dbReference>